<dbReference type="InterPro" id="IPR002893">
    <property type="entry name" value="Znf_MYND"/>
</dbReference>
<accession>A0A550BYK1</accession>
<evidence type="ECO:0000256" key="3">
    <source>
        <dbReference type="ARBA" id="ARBA00022833"/>
    </source>
</evidence>
<dbReference type="AlphaFoldDB" id="A0A550BYK1"/>
<protein>
    <recommendedName>
        <fullName evidence="5">MYND-type domain-containing protein</fullName>
    </recommendedName>
</protein>
<evidence type="ECO:0000256" key="4">
    <source>
        <dbReference type="PROSITE-ProRule" id="PRU00134"/>
    </source>
</evidence>
<dbReference type="PROSITE" id="PS50865">
    <property type="entry name" value="ZF_MYND_2"/>
    <property type="match status" value="1"/>
</dbReference>
<evidence type="ECO:0000259" key="5">
    <source>
        <dbReference type="PROSITE" id="PS50865"/>
    </source>
</evidence>
<keyword evidence="2 4" id="KW-0863">Zinc-finger</keyword>
<keyword evidence="7" id="KW-1185">Reference proteome</keyword>
<keyword evidence="3" id="KW-0862">Zinc</keyword>
<gene>
    <name evidence="6" type="ORF">BD626DRAFT_634630</name>
</gene>
<feature type="domain" description="MYND-type" evidence="5">
    <location>
        <begin position="433"/>
        <end position="473"/>
    </location>
</feature>
<organism evidence="6 7">
    <name type="scientific">Schizophyllum amplum</name>
    <dbReference type="NCBI Taxonomy" id="97359"/>
    <lineage>
        <taxon>Eukaryota</taxon>
        <taxon>Fungi</taxon>
        <taxon>Dikarya</taxon>
        <taxon>Basidiomycota</taxon>
        <taxon>Agaricomycotina</taxon>
        <taxon>Agaricomycetes</taxon>
        <taxon>Agaricomycetidae</taxon>
        <taxon>Agaricales</taxon>
        <taxon>Schizophyllaceae</taxon>
        <taxon>Schizophyllum</taxon>
    </lineage>
</organism>
<dbReference type="GO" id="GO:0008270">
    <property type="term" value="F:zinc ion binding"/>
    <property type="evidence" value="ECO:0007669"/>
    <property type="project" value="UniProtKB-KW"/>
</dbReference>
<evidence type="ECO:0000313" key="6">
    <source>
        <dbReference type="EMBL" id="TRM57634.1"/>
    </source>
</evidence>
<name>A0A550BYK1_9AGAR</name>
<reference evidence="6 7" key="1">
    <citation type="journal article" date="2019" name="New Phytol.">
        <title>Comparative genomics reveals unique wood-decay strategies and fruiting body development in the Schizophyllaceae.</title>
        <authorList>
            <person name="Almasi E."/>
            <person name="Sahu N."/>
            <person name="Krizsan K."/>
            <person name="Balint B."/>
            <person name="Kovacs G.M."/>
            <person name="Kiss B."/>
            <person name="Cseklye J."/>
            <person name="Drula E."/>
            <person name="Henrissat B."/>
            <person name="Nagy I."/>
            <person name="Chovatia M."/>
            <person name="Adam C."/>
            <person name="LaButti K."/>
            <person name="Lipzen A."/>
            <person name="Riley R."/>
            <person name="Grigoriev I.V."/>
            <person name="Nagy L.G."/>
        </authorList>
    </citation>
    <scope>NUCLEOTIDE SEQUENCE [LARGE SCALE GENOMIC DNA]</scope>
    <source>
        <strain evidence="6 7">NL-1724</strain>
    </source>
</reference>
<sequence>MPGTPIWRTFLSVYALNEDSIPHHLLTPILARKLFSCLKPERIPAHPFDEVSTTTIMEALDALYIYCRFCYHLNSAPASFQQTLAAPFPDIWQWIVFICPQSGNVIDMPPELEGRQPCGLLPDGNVAVALQFRFGIISPVLRYLADNARGRKELLATPDLMHVILAMLTHAAHPTPSVATWQHRLYALVDDLLHNDSEAVSRRAHADTVEFDNNNPGIVICTIAQRLAWFFRPECESPEDAEYVACYSKFFAKDVMANSSMVVNLQTASPIPSLVRMLFWATSLSDWPSPTAHKQHIVFRWMSLLKMLLSADRPDSEATGVLKEALHYGLLPVLDRLLHLRIRDGEADALWHAENLRSDAESIINLLLPAIVWPNVLRAFQAAVRKDQTDFDFTSKASDSGPWIALGTRFKYYSEVKEACKKHLADVRNACANPQCSGRYGKQKMKMCPCALAFYCSKQCQKTHWHAAHRYCCYRDHNGPLATSRDTADHRMGQNTVTHAERFFLKRCAQEYMLDYGDPDSVRKVRTIMVDLINSEEPTPIITYGIFDDTAPAVQDPDPNMRYTHTWVRVQRGPLVIIMEVEVWPQQAWIDAAGCRKKYH</sequence>
<evidence type="ECO:0000256" key="1">
    <source>
        <dbReference type="ARBA" id="ARBA00022723"/>
    </source>
</evidence>
<evidence type="ECO:0000256" key="2">
    <source>
        <dbReference type="ARBA" id="ARBA00022771"/>
    </source>
</evidence>
<dbReference type="OrthoDB" id="549788at2759"/>
<evidence type="ECO:0000313" key="7">
    <source>
        <dbReference type="Proteomes" id="UP000320762"/>
    </source>
</evidence>
<keyword evidence="1" id="KW-0479">Metal-binding</keyword>
<dbReference type="Proteomes" id="UP000320762">
    <property type="component" value="Unassembled WGS sequence"/>
</dbReference>
<proteinExistence type="predicted"/>
<comment type="caution">
    <text evidence="6">The sequence shown here is derived from an EMBL/GenBank/DDBJ whole genome shotgun (WGS) entry which is preliminary data.</text>
</comment>
<dbReference type="EMBL" id="VDMD01000044">
    <property type="protein sequence ID" value="TRM57634.1"/>
    <property type="molecule type" value="Genomic_DNA"/>
</dbReference>